<dbReference type="InterPro" id="IPR015943">
    <property type="entry name" value="WD40/YVTN_repeat-like_dom_sf"/>
</dbReference>
<protein>
    <submittedName>
        <fullName evidence="4">Uncharacterized protein</fullName>
    </submittedName>
</protein>
<reference evidence="4" key="1">
    <citation type="submission" date="2018-11" db="EMBL/GenBank/DDBJ databases">
        <authorList>
            <consortium name="Pathogen Informatics"/>
        </authorList>
    </citation>
    <scope>NUCLEOTIDE SEQUENCE</scope>
</reference>
<dbReference type="InterPro" id="IPR036322">
    <property type="entry name" value="WD40_repeat_dom_sf"/>
</dbReference>
<name>A0A448XA45_9PLAT</name>
<keyword evidence="2" id="KW-0677">Repeat</keyword>
<sequence length="84" mass="9146">MLGSNFLLYLASSGGDRKLRLWDLRNTLQPVIDVDVLYSGPVTSLDFSQRGLLAMASGSLVQVGQNGSNYGNNFATLTRVILIR</sequence>
<dbReference type="SUPFAM" id="SSF50978">
    <property type="entry name" value="WD40 repeat-like"/>
    <property type="match status" value="1"/>
</dbReference>
<proteinExistence type="predicted"/>
<gene>
    <name evidence="4" type="ORF">PXEA_LOCUS25510</name>
</gene>
<dbReference type="PROSITE" id="PS50082">
    <property type="entry name" value="WD_REPEATS_2"/>
    <property type="match status" value="1"/>
</dbReference>
<evidence type="ECO:0000313" key="5">
    <source>
        <dbReference type="Proteomes" id="UP000784294"/>
    </source>
</evidence>
<dbReference type="InterPro" id="IPR019775">
    <property type="entry name" value="WD40_repeat_CS"/>
</dbReference>
<evidence type="ECO:0000313" key="4">
    <source>
        <dbReference type="EMBL" id="VEL32070.1"/>
    </source>
</evidence>
<dbReference type="Gene3D" id="2.130.10.10">
    <property type="entry name" value="YVTN repeat-like/Quinoprotein amine dehydrogenase"/>
    <property type="match status" value="1"/>
</dbReference>
<dbReference type="EMBL" id="CAAALY010129868">
    <property type="protein sequence ID" value="VEL32070.1"/>
    <property type="molecule type" value="Genomic_DNA"/>
</dbReference>
<keyword evidence="1 3" id="KW-0853">WD repeat</keyword>
<feature type="repeat" description="WD" evidence="3">
    <location>
        <begin position="9"/>
        <end position="26"/>
    </location>
</feature>
<comment type="caution">
    <text evidence="4">The sequence shown here is derived from an EMBL/GenBank/DDBJ whole genome shotgun (WGS) entry which is preliminary data.</text>
</comment>
<dbReference type="OrthoDB" id="10251154at2759"/>
<organism evidence="4 5">
    <name type="scientific">Protopolystoma xenopodis</name>
    <dbReference type="NCBI Taxonomy" id="117903"/>
    <lineage>
        <taxon>Eukaryota</taxon>
        <taxon>Metazoa</taxon>
        <taxon>Spiralia</taxon>
        <taxon>Lophotrochozoa</taxon>
        <taxon>Platyhelminthes</taxon>
        <taxon>Monogenea</taxon>
        <taxon>Polyopisthocotylea</taxon>
        <taxon>Polystomatidea</taxon>
        <taxon>Polystomatidae</taxon>
        <taxon>Protopolystoma</taxon>
    </lineage>
</organism>
<evidence type="ECO:0000256" key="2">
    <source>
        <dbReference type="ARBA" id="ARBA00022737"/>
    </source>
</evidence>
<dbReference type="InterPro" id="IPR001680">
    <property type="entry name" value="WD40_rpt"/>
</dbReference>
<dbReference type="AlphaFoldDB" id="A0A448XA45"/>
<accession>A0A448XA45</accession>
<dbReference type="Proteomes" id="UP000784294">
    <property type="component" value="Unassembled WGS sequence"/>
</dbReference>
<evidence type="ECO:0000256" key="1">
    <source>
        <dbReference type="ARBA" id="ARBA00022574"/>
    </source>
</evidence>
<dbReference type="PROSITE" id="PS00678">
    <property type="entry name" value="WD_REPEATS_1"/>
    <property type="match status" value="1"/>
</dbReference>
<evidence type="ECO:0000256" key="3">
    <source>
        <dbReference type="PROSITE-ProRule" id="PRU00221"/>
    </source>
</evidence>
<keyword evidence="5" id="KW-1185">Reference proteome</keyword>